<dbReference type="Pfam" id="PF13516">
    <property type="entry name" value="LRR_6"/>
    <property type="match status" value="2"/>
</dbReference>
<protein>
    <submittedName>
        <fullName evidence="3">Uncharacterized protein</fullName>
    </submittedName>
</protein>
<reference evidence="3" key="1">
    <citation type="submission" date="2021-01" db="EMBL/GenBank/DDBJ databases">
        <authorList>
            <person name="Corre E."/>
            <person name="Pelletier E."/>
            <person name="Niang G."/>
            <person name="Scheremetjew M."/>
            <person name="Finn R."/>
            <person name="Kale V."/>
            <person name="Holt S."/>
            <person name="Cochrane G."/>
            <person name="Meng A."/>
            <person name="Brown T."/>
            <person name="Cohen L."/>
        </authorList>
    </citation>
    <scope>NUCLEOTIDE SEQUENCE</scope>
    <source>
        <strain evidence="3">CCCM811</strain>
    </source>
</reference>
<feature type="region of interest" description="Disordered" evidence="2">
    <location>
        <begin position="1"/>
        <end position="20"/>
    </location>
</feature>
<keyword evidence="1" id="KW-0677">Repeat</keyword>
<evidence type="ECO:0000256" key="2">
    <source>
        <dbReference type="SAM" id="MobiDB-lite"/>
    </source>
</evidence>
<dbReference type="Gene3D" id="3.80.10.10">
    <property type="entry name" value="Ribonuclease Inhibitor"/>
    <property type="match status" value="2"/>
</dbReference>
<dbReference type="SMART" id="SM00368">
    <property type="entry name" value="LRR_RI"/>
    <property type="match status" value="4"/>
</dbReference>
<proteinExistence type="predicted"/>
<dbReference type="InterPro" id="IPR032675">
    <property type="entry name" value="LRR_dom_sf"/>
</dbReference>
<dbReference type="SUPFAM" id="SSF52047">
    <property type="entry name" value="RNI-like"/>
    <property type="match status" value="1"/>
</dbReference>
<organism evidence="3">
    <name type="scientific">Lotharella globosa</name>
    <dbReference type="NCBI Taxonomy" id="91324"/>
    <lineage>
        <taxon>Eukaryota</taxon>
        <taxon>Sar</taxon>
        <taxon>Rhizaria</taxon>
        <taxon>Cercozoa</taxon>
        <taxon>Chlorarachniophyceae</taxon>
        <taxon>Lotharella</taxon>
    </lineage>
</organism>
<dbReference type="AlphaFoldDB" id="A0A7S4DYP8"/>
<dbReference type="PANTHER" id="PTHR24111">
    <property type="entry name" value="LEUCINE-RICH REPEAT-CONTAINING PROTEIN 34"/>
    <property type="match status" value="1"/>
</dbReference>
<dbReference type="PANTHER" id="PTHR24111:SF0">
    <property type="entry name" value="LEUCINE-RICH REPEAT-CONTAINING PROTEIN"/>
    <property type="match status" value="1"/>
</dbReference>
<sequence length="338" mass="37259">MAKKKGGKGKGGGGDDNQEAERRDTFCKNFKAFCAEYKVQDELKADVEAAFSKDGPVTKMFLTQKHDSISMHALCDCIKGSRYDYLKSLVFLNCGFGDKVATNLAETLKYTNVECLELKDCEAGLGFSRALGEYLSSGRHAKLQKLAIDFNPIGTEGAKLISKGLANNLVLKELSLQYCDIDSKGGKYLGEMLWPLQDPENPGRPHPNPEMKKPLEVLNLCGNPLECAGVGMLAQGLARNRTLKALNLENTSFGANVLATQALSEACALCETLQSINIYGNLISNLGAEVLLKYMRCEHITDIQLTQFIDKELYSNIKDWVSENKPKKKSKKGKKKKK</sequence>
<name>A0A7S4DYP8_9EUKA</name>
<dbReference type="InterPro" id="IPR001611">
    <property type="entry name" value="Leu-rich_rpt"/>
</dbReference>
<evidence type="ECO:0000256" key="1">
    <source>
        <dbReference type="ARBA" id="ARBA00022737"/>
    </source>
</evidence>
<dbReference type="EMBL" id="HBIV01044972">
    <property type="protein sequence ID" value="CAE0679752.1"/>
    <property type="molecule type" value="Transcribed_RNA"/>
</dbReference>
<accession>A0A7S4DYP8</accession>
<gene>
    <name evidence="3" type="ORF">LGLO00237_LOCUS31537</name>
</gene>
<evidence type="ECO:0000313" key="3">
    <source>
        <dbReference type="EMBL" id="CAE0679752.1"/>
    </source>
</evidence>
<dbReference type="InterPro" id="IPR052201">
    <property type="entry name" value="LRR-containing_regulator"/>
</dbReference>